<dbReference type="Gene3D" id="2.60.40.1520">
    <property type="entry name" value="Hemocyanin, C-terminal domain"/>
    <property type="match status" value="1"/>
</dbReference>
<evidence type="ECO:0000256" key="3">
    <source>
        <dbReference type="ARBA" id="ARBA00009928"/>
    </source>
</evidence>
<dbReference type="InterPro" id="IPR005203">
    <property type="entry name" value="Hemocyanin_C"/>
</dbReference>
<evidence type="ECO:0000313" key="9">
    <source>
        <dbReference type="EMBL" id="CAL8122999.1"/>
    </source>
</evidence>
<sequence>MDYNDEIKFVCLCERIGEPLYASPRGHGATKYLYNLPADHLQPYEAQAMVELRKLIPQSTTIVEIPVYKPSVPYDLTSIQKAVPRNAIFSEMDVGHLRAADELTRMLLSQPNRADFFNACALCRDSVNPHLWVNAFTKAALRRPDMRGFRLPALWEIMPDLFIEARPWKEAIKQATLPARERAIIIIDKDFTGTNLNPHHKVAYFMEDIGGNSHHWHWHVVNPFFAPKGSVDRKGEIFYYMHHGMLARYDTERLANGLNRVVPFEIHKDLVEEACFPKLTLQNAAVNFSDRQENTLLRDFNRSREPGGNLGFLTIQELRAWCDRIVEAIDAGFAIQEGGGRVDLRTEKGIDIVTNMWESNSDTPHRKYYGMPHNYGHSAFGFCHDPDFRYKAPPGVMYLPATSMRDPTFWRWHKYLDLISQRQKDYLPIYTQENLQWTGIAVTEIQVVRGEDSRLPVTLDPVNNLVTHWLQSDIELSRGLDFGRTNFNGLGSIWVRTTHVQHLPFIYRIRVTNQTRADAQATVRIFMAPKLDENGDKLPFFEQRTLFFEMDKFTTIVPPGDSIIIQKSENSTLTVPWAQTFREIERDVKSLSRAQGMCSCGWPDHLLLPRGKVDGMPFDLFVMLTNTQIDQVASSRRQLGTLTPKGTCRDSISYCGMIDDKFPDSRPMGYPFDRPAVEDERSHLDMFVEEFVTPVSNMGTAEVKIFHVDKTLLRGNGAPETLRKIHVTP</sequence>
<dbReference type="InterPro" id="IPR000896">
    <property type="entry name" value="Hemocyanin/hexamerin_mid_dom"/>
</dbReference>
<comment type="cofactor">
    <cofactor evidence="1">
        <name>Cu(2+)</name>
        <dbReference type="ChEBI" id="CHEBI:29036"/>
    </cofactor>
</comment>
<evidence type="ECO:0000313" key="10">
    <source>
        <dbReference type="Proteomes" id="UP001642540"/>
    </source>
</evidence>
<dbReference type="PRINTS" id="PR00187">
    <property type="entry name" value="HAEMOCYANIN"/>
</dbReference>
<accession>A0ABP1RDP6</accession>
<dbReference type="InterPro" id="IPR014756">
    <property type="entry name" value="Ig_E-set"/>
</dbReference>
<dbReference type="SUPFAM" id="SSF48050">
    <property type="entry name" value="Hemocyanin, N-terminal domain"/>
    <property type="match status" value="1"/>
</dbReference>
<evidence type="ECO:0000256" key="6">
    <source>
        <dbReference type="ARBA" id="ARBA00023008"/>
    </source>
</evidence>
<keyword evidence="7" id="KW-1015">Disulfide bond</keyword>
<comment type="subcellular location">
    <subcellularLocation>
        <location evidence="2">Secreted</location>
    </subcellularLocation>
</comment>
<dbReference type="PANTHER" id="PTHR11511">
    <property type="entry name" value="LARVAL STORAGE PROTEIN/PHENOLOXIDASE"/>
    <property type="match status" value="1"/>
</dbReference>
<evidence type="ECO:0000256" key="7">
    <source>
        <dbReference type="ARBA" id="ARBA00023157"/>
    </source>
</evidence>
<protein>
    <recommendedName>
        <fullName evidence="8">Tyrosinase copper-binding domain-containing protein</fullName>
    </recommendedName>
</protein>
<dbReference type="SUPFAM" id="SSF81296">
    <property type="entry name" value="E set domains"/>
    <property type="match status" value="1"/>
</dbReference>
<evidence type="ECO:0000256" key="2">
    <source>
        <dbReference type="ARBA" id="ARBA00004613"/>
    </source>
</evidence>
<evidence type="ECO:0000256" key="4">
    <source>
        <dbReference type="ARBA" id="ARBA00022525"/>
    </source>
</evidence>
<comment type="similarity">
    <text evidence="3">Belongs to the tyrosinase family.</text>
</comment>
<evidence type="ECO:0000256" key="5">
    <source>
        <dbReference type="ARBA" id="ARBA00022723"/>
    </source>
</evidence>
<dbReference type="Pfam" id="PF00372">
    <property type="entry name" value="Hemocyanin_M"/>
    <property type="match status" value="1"/>
</dbReference>
<dbReference type="Pfam" id="PF03723">
    <property type="entry name" value="Hemocyanin_C"/>
    <property type="match status" value="1"/>
</dbReference>
<dbReference type="InterPro" id="IPR036697">
    <property type="entry name" value="Hemocyanin_N_sf"/>
</dbReference>
<dbReference type="InterPro" id="IPR002227">
    <property type="entry name" value="Tyrosinase_Cu-bd"/>
</dbReference>
<feature type="domain" description="Tyrosinase copper-binding" evidence="8">
    <location>
        <begin position="406"/>
        <end position="417"/>
    </location>
</feature>
<dbReference type="InterPro" id="IPR013788">
    <property type="entry name" value="Hemocyanin/hexamerin"/>
</dbReference>
<proteinExistence type="inferred from homology"/>
<dbReference type="InterPro" id="IPR008922">
    <property type="entry name" value="Di-copper_centre_dom_sf"/>
</dbReference>
<keyword evidence="6" id="KW-0186">Copper</keyword>
<dbReference type="PANTHER" id="PTHR11511:SF4">
    <property type="entry name" value="PHENOLOXIDASE 2-RELATED"/>
    <property type="match status" value="1"/>
</dbReference>
<dbReference type="SUPFAM" id="SSF48056">
    <property type="entry name" value="Di-copper centre-containing domain"/>
    <property type="match status" value="1"/>
</dbReference>
<keyword evidence="10" id="KW-1185">Reference proteome</keyword>
<dbReference type="Gene3D" id="1.10.1280.10">
    <property type="entry name" value="Di-copper center containing domain from catechol oxidase"/>
    <property type="match status" value="1"/>
</dbReference>
<dbReference type="Gene3D" id="1.20.1370.10">
    <property type="entry name" value="Hemocyanin, N-terminal domain"/>
    <property type="match status" value="1"/>
</dbReference>
<dbReference type="Proteomes" id="UP001642540">
    <property type="component" value="Unassembled WGS sequence"/>
</dbReference>
<dbReference type="InterPro" id="IPR037020">
    <property type="entry name" value="Hemocyanin_C_sf"/>
</dbReference>
<dbReference type="InterPro" id="IPR005204">
    <property type="entry name" value="Hemocyanin_N"/>
</dbReference>
<dbReference type="PROSITE" id="PS00498">
    <property type="entry name" value="TYROSINASE_2"/>
    <property type="match status" value="1"/>
</dbReference>
<reference evidence="9 10" key="1">
    <citation type="submission" date="2024-08" db="EMBL/GenBank/DDBJ databases">
        <authorList>
            <person name="Cucini C."/>
            <person name="Frati F."/>
        </authorList>
    </citation>
    <scope>NUCLEOTIDE SEQUENCE [LARGE SCALE GENOMIC DNA]</scope>
</reference>
<comment type="caution">
    <text evidence="9">The sequence shown here is derived from an EMBL/GenBank/DDBJ whole genome shotgun (WGS) entry which is preliminary data.</text>
</comment>
<dbReference type="PROSITE" id="PS00210">
    <property type="entry name" value="HEMOCYANIN_2"/>
    <property type="match status" value="1"/>
</dbReference>
<evidence type="ECO:0000259" key="8">
    <source>
        <dbReference type="PROSITE" id="PS00498"/>
    </source>
</evidence>
<organism evidence="9 10">
    <name type="scientific">Orchesella dallaii</name>
    <dbReference type="NCBI Taxonomy" id="48710"/>
    <lineage>
        <taxon>Eukaryota</taxon>
        <taxon>Metazoa</taxon>
        <taxon>Ecdysozoa</taxon>
        <taxon>Arthropoda</taxon>
        <taxon>Hexapoda</taxon>
        <taxon>Collembola</taxon>
        <taxon>Entomobryomorpha</taxon>
        <taxon>Entomobryoidea</taxon>
        <taxon>Orchesellidae</taxon>
        <taxon>Orchesellinae</taxon>
        <taxon>Orchesella</taxon>
    </lineage>
</organism>
<dbReference type="PROSITE" id="PS00209">
    <property type="entry name" value="HEMOCYANIN_1"/>
    <property type="match status" value="1"/>
</dbReference>
<gene>
    <name evidence="9" type="ORF">ODALV1_LOCUS20046</name>
</gene>
<name>A0ABP1RDP6_9HEXA</name>
<evidence type="ECO:0000256" key="1">
    <source>
        <dbReference type="ARBA" id="ARBA00001973"/>
    </source>
</evidence>
<keyword evidence="4" id="KW-0964">Secreted</keyword>
<dbReference type="Pfam" id="PF03722">
    <property type="entry name" value="Hemocyanin_N"/>
    <property type="match status" value="1"/>
</dbReference>
<keyword evidence="5" id="KW-0479">Metal-binding</keyword>
<dbReference type="EMBL" id="CAXLJM020000068">
    <property type="protein sequence ID" value="CAL8122999.1"/>
    <property type="molecule type" value="Genomic_DNA"/>
</dbReference>